<feature type="compositionally biased region" description="Acidic residues" evidence="6">
    <location>
        <begin position="359"/>
        <end position="369"/>
    </location>
</feature>
<dbReference type="GeneID" id="28988083"/>
<dbReference type="GO" id="GO:0000139">
    <property type="term" value="C:Golgi membrane"/>
    <property type="evidence" value="ECO:0007669"/>
    <property type="project" value="TreeGrafter"/>
</dbReference>
<dbReference type="EMBL" id="KQ087179">
    <property type="protein sequence ID" value="KLT45845.1"/>
    <property type="molecule type" value="Genomic_DNA"/>
</dbReference>
<gene>
    <name evidence="8" type="ORF">CC85DRAFT_86831</name>
</gene>
<dbReference type="OrthoDB" id="983479at2759"/>
<reference evidence="8 9" key="1">
    <citation type="submission" date="2015-03" db="EMBL/GenBank/DDBJ databases">
        <title>Genomics and transcriptomics of the oil-accumulating basidiomycete yeast T. oleaginosus allow insights into substrate utilization and the diverse evolutionary trajectories of mating systems in fungi.</title>
        <authorList>
            <consortium name="DOE Joint Genome Institute"/>
            <person name="Kourist R."/>
            <person name="Kracht O."/>
            <person name="Bracharz F."/>
            <person name="Lipzen A."/>
            <person name="Nolan M."/>
            <person name="Ohm R."/>
            <person name="Grigoriev I."/>
            <person name="Sun S."/>
            <person name="Heitman J."/>
            <person name="Bruck T."/>
            <person name="Nowrousian M."/>
        </authorList>
    </citation>
    <scope>NUCLEOTIDE SEQUENCE [LARGE SCALE GENOMIC DNA]</scope>
    <source>
        <strain evidence="8 9">IBC0246</strain>
    </source>
</reference>
<dbReference type="CDD" id="cd08830">
    <property type="entry name" value="ArfGap_ArfGap1"/>
    <property type="match status" value="1"/>
</dbReference>
<dbReference type="SUPFAM" id="SSF57863">
    <property type="entry name" value="ArfGap/RecO-like zinc finger"/>
    <property type="match status" value="1"/>
</dbReference>
<feature type="region of interest" description="Disordered" evidence="6">
    <location>
        <begin position="125"/>
        <end position="180"/>
    </location>
</feature>
<evidence type="ECO:0000313" key="9">
    <source>
        <dbReference type="Proteomes" id="UP000053611"/>
    </source>
</evidence>
<feature type="domain" description="Arf-GAP" evidence="7">
    <location>
        <begin position="7"/>
        <end position="127"/>
    </location>
</feature>
<evidence type="ECO:0000256" key="3">
    <source>
        <dbReference type="ARBA" id="ARBA00022771"/>
    </source>
</evidence>
<feature type="compositionally biased region" description="Gly residues" evidence="6">
    <location>
        <begin position="153"/>
        <end position="163"/>
    </location>
</feature>
<keyword evidence="2" id="KW-0479">Metal-binding</keyword>
<organism evidence="8 9">
    <name type="scientific">Cutaneotrichosporon oleaginosum</name>
    <dbReference type="NCBI Taxonomy" id="879819"/>
    <lineage>
        <taxon>Eukaryota</taxon>
        <taxon>Fungi</taxon>
        <taxon>Dikarya</taxon>
        <taxon>Basidiomycota</taxon>
        <taxon>Agaricomycotina</taxon>
        <taxon>Tremellomycetes</taxon>
        <taxon>Trichosporonales</taxon>
        <taxon>Trichosporonaceae</taxon>
        <taxon>Cutaneotrichosporon</taxon>
    </lineage>
</organism>
<keyword evidence="1" id="KW-0343">GTPase activation</keyword>
<keyword evidence="4" id="KW-0862">Zinc</keyword>
<dbReference type="PANTHER" id="PTHR46395">
    <property type="entry name" value="ADP-RIBOSYLATION FACTOR GTPASE-ACTIVATING PROTEIN 1"/>
    <property type="match status" value="1"/>
</dbReference>
<dbReference type="SMART" id="SM00105">
    <property type="entry name" value="ArfGap"/>
    <property type="match status" value="1"/>
</dbReference>
<evidence type="ECO:0000313" key="8">
    <source>
        <dbReference type="EMBL" id="KLT45845.1"/>
    </source>
</evidence>
<dbReference type="Proteomes" id="UP000053611">
    <property type="component" value="Unassembled WGS sequence"/>
</dbReference>
<dbReference type="InterPro" id="IPR037278">
    <property type="entry name" value="ARFGAP/RecO"/>
</dbReference>
<proteinExistence type="predicted"/>
<accession>A0A0J0XXN5</accession>
<keyword evidence="9" id="KW-1185">Reference proteome</keyword>
<dbReference type="GO" id="GO:0005096">
    <property type="term" value="F:GTPase activator activity"/>
    <property type="evidence" value="ECO:0007669"/>
    <property type="project" value="UniProtKB-KW"/>
</dbReference>
<sequence length="407" mass="43626">MAENYQKKELLQLMSTGANKLCVDCNSPSPQWASVSYGTFICLECSGVHRGFGVHISFVRSITMDKWSDEQLKKMTNGGNAAFKEFMDSYGPDGGYTKGMGMSEKYNSWAATQYRDKLAAACEGREWKPSPAPAPASRPASAQATRKARAGASGYGSGYGSAAGSGVPSRTASPYSDVPSGNEAYFERMGAANASRPDHLPPSQGGKYGGFGNTPEPDAAAQHPSYGLSSRAAPTLDEFQRNPMGALTKGWGLFSSAVATASREINETVVKPSVSRATEMYEQGASEDVKRYFNQASTQARTAASWAGTRAAEGWDQINDVAKTNAGVDINERLGRMGLGKGSARDQGYGQVPSHSQKDEEDFFDSWDEPESKTTTKAPLAGPSTTPKPPASKAAKKDDWDEEWKDF</sequence>
<dbReference type="STRING" id="879819.A0A0J0XXN5"/>
<dbReference type="GO" id="GO:0032012">
    <property type="term" value="P:regulation of ARF protein signal transduction"/>
    <property type="evidence" value="ECO:0007669"/>
    <property type="project" value="TreeGrafter"/>
</dbReference>
<evidence type="ECO:0000256" key="2">
    <source>
        <dbReference type="ARBA" id="ARBA00022723"/>
    </source>
</evidence>
<evidence type="ECO:0000259" key="7">
    <source>
        <dbReference type="PROSITE" id="PS50115"/>
    </source>
</evidence>
<evidence type="ECO:0000256" key="1">
    <source>
        <dbReference type="ARBA" id="ARBA00022468"/>
    </source>
</evidence>
<dbReference type="RefSeq" id="XP_018282336.1">
    <property type="nucleotide sequence ID" value="XM_018427480.1"/>
</dbReference>
<feature type="region of interest" description="Disordered" evidence="6">
    <location>
        <begin position="193"/>
        <end position="228"/>
    </location>
</feature>
<dbReference type="Pfam" id="PF01412">
    <property type="entry name" value="ArfGap"/>
    <property type="match status" value="1"/>
</dbReference>
<dbReference type="PROSITE" id="PS50115">
    <property type="entry name" value="ARFGAP"/>
    <property type="match status" value="1"/>
</dbReference>
<feature type="region of interest" description="Disordered" evidence="6">
    <location>
        <begin position="338"/>
        <end position="407"/>
    </location>
</feature>
<evidence type="ECO:0000256" key="4">
    <source>
        <dbReference type="ARBA" id="ARBA00022833"/>
    </source>
</evidence>
<dbReference type="PRINTS" id="PR00405">
    <property type="entry name" value="REVINTRACTNG"/>
</dbReference>
<dbReference type="InterPro" id="IPR038508">
    <property type="entry name" value="ArfGAP_dom_sf"/>
</dbReference>
<dbReference type="PANTHER" id="PTHR46395:SF1">
    <property type="entry name" value="ADP-RIBOSYLATION FACTOR GTPASE-ACTIVATING PROTEIN 1"/>
    <property type="match status" value="1"/>
</dbReference>
<dbReference type="AlphaFoldDB" id="A0A0J0XXN5"/>
<dbReference type="FunFam" id="1.10.220.150:FF:000014">
    <property type="entry name" value="ADP-ribosylation factor GTPase-activating protein"/>
    <property type="match status" value="1"/>
</dbReference>
<protein>
    <submittedName>
        <fullName evidence="8">ArfGap-domain-containing protein</fullName>
    </submittedName>
</protein>
<evidence type="ECO:0000256" key="6">
    <source>
        <dbReference type="SAM" id="MobiDB-lite"/>
    </source>
</evidence>
<evidence type="ECO:0000256" key="5">
    <source>
        <dbReference type="PROSITE-ProRule" id="PRU00288"/>
    </source>
</evidence>
<name>A0A0J0XXN5_9TREE</name>
<dbReference type="GO" id="GO:0008270">
    <property type="term" value="F:zinc ion binding"/>
    <property type="evidence" value="ECO:0007669"/>
    <property type="project" value="UniProtKB-KW"/>
</dbReference>
<dbReference type="InterPro" id="IPR001164">
    <property type="entry name" value="ArfGAP_dom"/>
</dbReference>
<dbReference type="GO" id="GO:0030100">
    <property type="term" value="P:regulation of endocytosis"/>
    <property type="evidence" value="ECO:0007669"/>
    <property type="project" value="TreeGrafter"/>
</dbReference>
<dbReference type="Gene3D" id="1.10.220.150">
    <property type="entry name" value="Arf GTPase activating protein"/>
    <property type="match status" value="1"/>
</dbReference>
<keyword evidence="3 5" id="KW-0863">Zinc-finger</keyword>